<sequence>MFGKILASLNIGGTIVDTILEKKELRQGEKVGGQLRLVGGKSEQKINNATLTLVCEYRYDHKKSVKWKQVKIGPIGTIRPQEEKVIPFQLEVPETMPCTFHDYLREGFCTNLITDLDIPFAINPHDNDEVTIQPHRDLQLLLDILESLGMKVVKMSGPMVPFGSTAPAFPYYQSISLESGGLVSATVSLLWKGNGEIKCFLGRNSRMLNISASDHVEGGERMKALFEKELGVAERKLVNEVLERLGIDRDPARFYRLRIPERYRPYCTEFSLEYLHKNLFELELDQKRKGLKSMVDDMLDLDERKIRFRVNEEDLRDRGKRIEALIIDSFEQLKPNGTEKNT</sequence>
<organism evidence="1 2">
    <name type="scientific">Thermoactinomyces daqus</name>
    <dbReference type="NCBI Taxonomy" id="1329516"/>
    <lineage>
        <taxon>Bacteria</taxon>
        <taxon>Bacillati</taxon>
        <taxon>Bacillota</taxon>
        <taxon>Bacilli</taxon>
        <taxon>Bacillales</taxon>
        <taxon>Thermoactinomycetaceae</taxon>
        <taxon>Thermoactinomyces</taxon>
    </lineage>
</organism>
<keyword evidence="2" id="KW-1185">Reference proteome</keyword>
<dbReference type="RefSeq" id="WP_033099266.1">
    <property type="nucleotide sequence ID" value="NZ_JACEIP010000001.1"/>
</dbReference>
<proteinExistence type="predicted"/>
<name>A0A7W1X7G7_9BACL</name>
<comment type="caution">
    <text evidence="1">The sequence shown here is derived from an EMBL/GenBank/DDBJ whole genome shotgun (WGS) entry which is preliminary data.</text>
</comment>
<evidence type="ECO:0000313" key="1">
    <source>
        <dbReference type="EMBL" id="MBA4541448.1"/>
    </source>
</evidence>
<dbReference type="Proteomes" id="UP000530514">
    <property type="component" value="Unassembled WGS sequence"/>
</dbReference>
<accession>A0A7W1X7G7</accession>
<reference evidence="1 2" key="1">
    <citation type="submission" date="2020-07" db="EMBL/GenBank/DDBJ databases">
        <authorList>
            <person name="Feng H."/>
        </authorList>
    </citation>
    <scope>NUCLEOTIDE SEQUENCE [LARGE SCALE GENOMIC DNA]</scope>
    <source>
        <strain evidence="2">s-11</strain>
    </source>
</reference>
<dbReference type="InterPro" id="IPR009776">
    <property type="entry name" value="Spore_0_M"/>
</dbReference>
<dbReference type="PANTHER" id="PTHR40053">
    <property type="entry name" value="SPORULATION-CONTROL PROTEIN SPO0M"/>
    <property type="match status" value="1"/>
</dbReference>
<dbReference type="AlphaFoldDB" id="A0A7W1X7G7"/>
<dbReference type="PANTHER" id="PTHR40053:SF1">
    <property type="entry name" value="SPORULATION-CONTROL PROTEIN SPO0M"/>
    <property type="match status" value="1"/>
</dbReference>
<dbReference type="OrthoDB" id="2351239at2"/>
<evidence type="ECO:0000313" key="2">
    <source>
        <dbReference type="Proteomes" id="UP000530514"/>
    </source>
</evidence>
<dbReference type="Pfam" id="PF07070">
    <property type="entry name" value="Spo0M"/>
    <property type="match status" value="1"/>
</dbReference>
<protein>
    <submittedName>
        <fullName evidence="1">Sporulation protein</fullName>
    </submittedName>
</protein>
<gene>
    <name evidence="1" type="ORF">H1164_00790</name>
</gene>
<dbReference type="EMBL" id="JACEIP010000001">
    <property type="protein sequence ID" value="MBA4541448.1"/>
    <property type="molecule type" value="Genomic_DNA"/>
</dbReference>